<evidence type="ECO:0000313" key="4">
    <source>
        <dbReference type="EMBL" id="SNV64311.1"/>
    </source>
</evidence>
<keyword evidence="1" id="KW-0472">Membrane</keyword>
<feature type="signal peptide" evidence="2">
    <location>
        <begin position="1"/>
        <end position="25"/>
    </location>
</feature>
<keyword evidence="2" id="KW-0732">Signal</keyword>
<evidence type="ECO:0000259" key="3">
    <source>
        <dbReference type="Pfam" id="PF04536"/>
    </source>
</evidence>
<dbReference type="RefSeq" id="WP_095087407.1">
    <property type="nucleotide sequence ID" value="NZ_BMDM01000002.1"/>
</dbReference>
<keyword evidence="1" id="KW-0812">Transmembrane</keyword>
<dbReference type="PANTHER" id="PTHR30373:SF2">
    <property type="entry name" value="UPF0603 PROTEIN YGCG"/>
    <property type="match status" value="1"/>
</dbReference>
<dbReference type="PANTHER" id="PTHR30373">
    <property type="entry name" value="UPF0603 PROTEIN YGCG"/>
    <property type="match status" value="1"/>
</dbReference>
<dbReference type="Proteomes" id="UP000242084">
    <property type="component" value="Chromosome 1"/>
</dbReference>
<feature type="domain" description="TPM" evidence="3">
    <location>
        <begin position="39"/>
        <end position="152"/>
    </location>
</feature>
<protein>
    <submittedName>
        <fullName evidence="4">Domain of uncharacterized function (DUF477)</fullName>
    </submittedName>
</protein>
<dbReference type="Gene3D" id="3.10.310.50">
    <property type="match status" value="1"/>
</dbReference>
<evidence type="ECO:0000256" key="2">
    <source>
        <dbReference type="SAM" id="SignalP"/>
    </source>
</evidence>
<reference evidence="4 5" key="1">
    <citation type="submission" date="2017-06" db="EMBL/GenBank/DDBJ databases">
        <authorList>
            <consortium name="Pathogen Informatics"/>
        </authorList>
    </citation>
    <scope>NUCLEOTIDE SEQUENCE [LARGE SCALE GENOMIC DNA]</scope>
    <source>
        <strain evidence="4 5">NCTC13839</strain>
    </source>
</reference>
<proteinExistence type="predicted"/>
<dbReference type="AlphaFoldDB" id="A0A239YYQ6"/>
<keyword evidence="5" id="KW-1185">Reference proteome</keyword>
<feature type="chain" id="PRO_5030041647" evidence="2">
    <location>
        <begin position="26"/>
        <end position="284"/>
    </location>
</feature>
<dbReference type="Pfam" id="PF04536">
    <property type="entry name" value="TPM_phosphatase"/>
    <property type="match status" value="1"/>
</dbReference>
<accession>A0A239YYQ6</accession>
<dbReference type="InterPro" id="IPR007621">
    <property type="entry name" value="TPM_dom"/>
</dbReference>
<name>A0A239YYQ6_9STAP</name>
<keyword evidence="1" id="KW-1133">Transmembrane helix</keyword>
<gene>
    <name evidence="4" type="ORF">SAMEA4384403_01016</name>
</gene>
<sequence length="284" mass="30488">MNQIFKRSLILVIVCLIAISSSVQAKDNKFPKLEQPVFVQDHANLIEQSDADSINKKGQKLQDGTDADIMLMTMKSIGQTPRQDYALEAGRHYKVGDQKHNRGIVILLNLDNGNENNNRGIDIAVGDGLEGVLNDSKVGDLIDTNFMPYQKKASQTSDKEKAKSYYSKGLTKLYDAVWDEIAKSYGYDGKKFTEKEPQSSGLGKIPFMIFIFFIIVFFIAYFKNGGGKPPRGGGRRTGRHMGGPFMFGGPSGGHGGGFSGGGFSGGGSFGGGGGFSGGGAGRGF</sequence>
<organism evidence="4 5">
    <name type="scientific">Mammaliicoccus stepanovicii</name>
    <dbReference type="NCBI Taxonomy" id="643214"/>
    <lineage>
        <taxon>Bacteria</taxon>
        <taxon>Bacillati</taxon>
        <taxon>Bacillota</taxon>
        <taxon>Bacilli</taxon>
        <taxon>Bacillales</taxon>
        <taxon>Staphylococcaceae</taxon>
        <taxon>Mammaliicoccus</taxon>
    </lineage>
</organism>
<dbReference type="KEGG" id="sste:SAMEA4384403_1016"/>
<dbReference type="OrthoDB" id="9810918at2"/>
<evidence type="ECO:0000256" key="1">
    <source>
        <dbReference type="SAM" id="Phobius"/>
    </source>
</evidence>
<evidence type="ECO:0000313" key="5">
    <source>
        <dbReference type="Proteomes" id="UP000242084"/>
    </source>
</evidence>
<dbReference type="EMBL" id="LT906462">
    <property type="protein sequence ID" value="SNV64311.1"/>
    <property type="molecule type" value="Genomic_DNA"/>
</dbReference>
<feature type="transmembrane region" description="Helical" evidence="1">
    <location>
        <begin position="205"/>
        <end position="222"/>
    </location>
</feature>